<proteinExistence type="predicted"/>
<comment type="caution">
    <text evidence="1">The sequence shown here is derived from an EMBL/GenBank/DDBJ whole genome shotgun (WGS) entry which is preliminary data.</text>
</comment>
<evidence type="ECO:0000313" key="1">
    <source>
        <dbReference type="EMBL" id="PKE56644.1"/>
    </source>
</evidence>
<protein>
    <submittedName>
        <fullName evidence="1">SAM-dependent methyltransferase</fullName>
    </submittedName>
</protein>
<organism evidence="1 2">
    <name type="scientific">Macrococcoides caseolyticum</name>
    <dbReference type="NCBI Taxonomy" id="69966"/>
    <lineage>
        <taxon>Bacteria</taxon>
        <taxon>Bacillati</taxon>
        <taxon>Bacillota</taxon>
        <taxon>Bacilli</taxon>
        <taxon>Bacillales</taxon>
        <taxon>Staphylococcaceae</taxon>
        <taxon>Macrococcoides</taxon>
    </lineage>
</organism>
<keyword evidence="2" id="KW-1185">Reference proteome</keyword>
<evidence type="ECO:0000313" key="2">
    <source>
        <dbReference type="Proteomes" id="UP000233606"/>
    </source>
</evidence>
<keyword evidence="1" id="KW-0808">Transferase</keyword>
<reference evidence="1" key="1">
    <citation type="submission" date="2017-12" db="EMBL/GenBank/DDBJ databases">
        <title>Genomics of Macrococcus caseolyticus.</title>
        <authorList>
            <person name="MacFadyen A.C."/>
            <person name="Paterson G.K."/>
        </authorList>
    </citation>
    <scope>NUCLEOTIDE SEQUENCE</scope>
    <source>
        <strain evidence="1">5459_5_49</strain>
    </source>
</reference>
<sequence>MTWGSFYLKGSYMIEELFKVIDSKAKALQKENGHSFIENLGLSLEDIYINQRDLLERSTSIDRRKAFQFSYLSLLKEEMIQPNHQMTPDSIGYMTAYVMNLFVQDEQVKILDLTSGTGHLSATIHEQNPGKTFDHVLVEVDPVLSRLSVHLANFLEIPFDVFPQDAIMPLPEGDFDVVTGDFPVGYYPNDIRSHEMKLGFKEGHSFSHHLLIEQAINSLKPGGLAFLIVPTQLFEGDNVEQLQKFVTTETIMQAFLNFPSSLFKTEARRKSLLVLERKDGSKSKTVEVLLANIPDFKDERNMKSFIDELEVWHSENRNK</sequence>
<dbReference type="EMBL" id="PIWU01000006">
    <property type="protein sequence ID" value="PKE56644.1"/>
    <property type="molecule type" value="Genomic_DNA"/>
</dbReference>
<name>A0ACC9MS96_9STAP</name>
<dbReference type="Proteomes" id="UP000233606">
    <property type="component" value="Unassembled WGS sequence"/>
</dbReference>
<accession>A0ACC9MS96</accession>
<keyword evidence="1" id="KW-0489">Methyltransferase</keyword>
<gene>
    <name evidence="1" type="ORF">CW682_05425</name>
</gene>